<evidence type="ECO:0000313" key="8">
    <source>
        <dbReference type="Proteomes" id="UP000001861"/>
    </source>
</evidence>
<feature type="region of interest" description="Disordered" evidence="4">
    <location>
        <begin position="171"/>
        <end position="200"/>
    </location>
</feature>
<feature type="transmembrane region" description="Helical" evidence="5">
    <location>
        <begin position="704"/>
        <end position="728"/>
    </location>
</feature>
<dbReference type="eggNOG" id="ENOG502S423">
    <property type="taxonomic scope" value="Eukaryota"/>
</dbReference>
<evidence type="ECO:0000256" key="2">
    <source>
        <dbReference type="ARBA" id="ARBA00023163"/>
    </source>
</evidence>
<dbReference type="HOGENOM" id="CLU_336493_0_0_1"/>
<evidence type="ECO:0000259" key="6">
    <source>
        <dbReference type="PROSITE" id="PS50118"/>
    </source>
</evidence>
<comment type="caution">
    <text evidence="7">The sequence shown here is derived from an EMBL/GenBank/DDBJ whole genome shotgun (WGS) entry which is preliminary data.</text>
</comment>
<dbReference type="InterPro" id="IPR036910">
    <property type="entry name" value="HMG_box_dom_sf"/>
</dbReference>
<feature type="region of interest" description="Disordered" evidence="4">
    <location>
        <begin position="672"/>
        <end position="697"/>
    </location>
</feature>
<dbReference type="PANTHER" id="PTHR10270:SF161">
    <property type="entry name" value="SEX-DETERMINING REGION Y PROTEIN"/>
    <property type="match status" value="1"/>
</dbReference>
<keyword evidence="5" id="KW-0472">Membrane</keyword>
<dbReference type="GO" id="GO:0030154">
    <property type="term" value="P:cell differentiation"/>
    <property type="evidence" value="ECO:0007669"/>
    <property type="project" value="TreeGrafter"/>
</dbReference>
<dbReference type="SMART" id="SM00398">
    <property type="entry name" value="HMG"/>
    <property type="match status" value="1"/>
</dbReference>
<dbReference type="VEuPathDB" id="FungiDB:CC1G_03536"/>
<feature type="compositionally biased region" description="Low complexity" evidence="4">
    <location>
        <begin position="215"/>
        <end position="243"/>
    </location>
</feature>
<feature type="compositionally biased region" description="Low complexity" evidence="4">
    <location>
        <begin position="807"/>
        <end position="821"/>
    </location>
</feature>
<keyword evidence="1 3" id="KW-0238">DNA-binding</keyword>
<dbReference type="PROSITE" id="PS50118">
    <property type="entry name" value="HMG_BOX_2"/>
    <property type="match status" value="1"/>
</dbReference>
<dbReference type="GeneID" id="6009009"/>
<feature type="region of interest" description="Disordered" evidence="4">
    <location>
        <begin position="215"/>
        <end position="282"/>
    </location>
</feature>
<feature type="compositionally biased region" description="Low complexity" evidence="4">
    <location>
        <begin position="71"/>
        <end position="84"/>
    </location>
</feature>
<dbReference type="CDD" id="cd01389">
    <property type="entry name" value="HMG-box_ROX1-like"/>
    <property type="match status" value="1"/>
</dbReference>
<proteinExistence type="predicted"/>
<feature type="domain" description="HMG box" evidence="6">
    <location>
        <begin position="100"/>
        <end position="172"/>
    </location>
</feature>
<feature type="DNA-binding region" description="HMG box" evidence="3">
    <location>
        <begin position="100"/>
        <end position="172"/>
    </location>
</feature>
<protein>
    <recommendedName>
        <fullName evidence="6">HMG box domain-containing protein</fullName>
    </recommendedName>
</protein>
<dbReference type="Gene3D" id="1.10.30.10">
    <property type="entry name" value="High mobility group box domain"/>
    <property type="match status" value="1"/>
</dbReference>
<keyword evidence="5" id="KW-0812">Transmembrane</keyword>
<keyword evidence="3" id="KW-0539">Nucleus</keyword>
<dbReference type="InterPro" id="IPR050140">
    <property type="entry name" value="SRY-related_HMG-box_TF-like"/>
</dbReference>
<evidence type="ECO:0000256" key="3">
    <source>
        <dbReference type="PROSITE-ProRule" id="PRU00267"/>
    </source>
</evidence>
<feature type="region of interest" description="Disordered" evidence="4">
    <location>
        <begin position="794"/>
        <end position="847"/>
    </location>
</feature>
<feature type="compositionally biased region" description="Gly residues" evidence="4">
    <location>
        <begin position="678"/>
        <end position="691"/>
    </location>
</feature>
<dbReference type="InParanoid" id="A8NCH8"/>
<keyword evidence="5" id="KW-1133">Transmembrane helix</keyword>
<sequence length="847" mass="91455">MPVYRSNTRVRHYDHPYYLTPPCNHNSMVPDRAAAYDTYGSLQPALDSVVAFVSKLGLILPDSNALRCNEPSPNTTPTSPQSPVYQPPSPKKKEPTTTRPPRPKNVFIIFRSEFCKTRRDATHADGKKVNQNELSVQAGQIWNMMSAEERKPFQRLHEEEVRRHNLMYPEHQYVPNSRKSKGPGVKPKVGKKRAGEKGAGGTVLLDDFDFLRPQSAGSVPAPSPASSSSSYYASSESESAGAPEKVNDVQAKQVAMEAPRPSSLETGLEPQLGSLGIDNNNDHDSSPAILPFNTAVAPYTPTSALNSARASFASRLGGIPVPQAEFTPGPASSSLGDLPYNYDELPSAGLNLGPPRYPLDEEQLFEAKCNSESAAKLYCLHLDMAEPPISNWVIVDDDNPILQYDGEWETNPEGVAAINRPNWAGPLYNYTARWTTTSGSVSITFDGTWARLQGTTNLTRNSASCSTCPTWTCAVDGQSVPLVEPSFGLLSNRVLCDSGPLQPGSHTLTVDVTGRGDPFWVDFFRYIPSAQASISPPPTLFVDALVPGVQYDSSWTMLANGWPNRMTHAPGAQLNFTFVGTSIAWYGIIPWRSPSVYARAEYSIDGGPPIPFFINDFPESPGDRLTNQLFFKSRSLPDGRHDLNVVYRGDPSSAPLSLDYFIVERGGWLNDSAIEDPGPGGGEGASGGGGQEPPVEHGLSKAQLGGIIGGASVAAVLILLLLAYIIYLRRSRKPSDGRYSTLHQPSSAPPVSEMAIHPFHPRVAANTFNEPTLPSSTFNRSIFGGAPVFKTRATSPGISSPLSPAEGHSGSSSGWSTSGMSTDPEGRTAVQRAQDNPEDRPPVYTPS</sequence>
<organism evidence="7 8">
    <name type="scientific">Coprinopsis cinerea (strain Okayama-7 / 130 / ATCC MYA-4618 / FGSC 9003)</name>
    <name type="common">Inky cap fungus</name>
    <name type="synonym">Hormographiella aspergillata</name>
    <dbReference type="NCBI Taxonomy" id="240176"/>
    <lineage>
        <taxon>Eukaryota</taxon>
        <taxon>Fungi</taxon>
        <taxon>Dikarya</taxon>
        <taxon>Basidiomycota</taxon>
        <taxon>Agaricomycotina</taxon>
        <taxon>Agaricomycetes</taxon>
        <taxon>Agaricomycetidae</taxon>
        <taxon>Agaricales</taxon>
        <taxon>Agaricineae</taxon>
        <taxon>Psathyrellaceae</taxon>
        <taxon>Coprinopsis</taxon>
    </lineage>
</organism>
<evidence type="ECO:0000313" key="7">
    <source>
        <dbReference type="EMBL" id="EAU89271.2"/>
    </source>
</evidence>
<dbReference type="RefSeq" id="XP_001832522.2">
    <property type="nucleotide sequence ID" value="XM_001832470.2"/>
</dbReference>
<evidence type="ECO:0000256" key="4">
    <source>
        <dbReference type="SAM" id="MobiDB-lite"/>
    </source>
</evidence>
<dbReference type="Proteomes" id="UP000001861">
    <property type="component" value="Unassembled WGS sequence"/>
</dbReference>
<accession>A8NCH8</accession>
<reference evidence="7 8" key="1">
    <citation type="journal article" date="2010" name="Proc. Natl. Acad. Sci. U.S.A.">
        <title>Insights into evolution of multicellular fungi from the assembled chromosomes of the mushroom Coprinopsis cinerea (Coprinus cinereus).</title>
        <authorList>
            <person name="Stajich J.E."/>
            <person name="Wilke S.K."/>
            <person name="Ahren D."/>
            <person name="Au C.H."/>
            <person name="Birren B.W."/>
            <person name="Borodovsky M."/>
            <person name="Burns C."/>
            <person name="Canback B."/>
            <person name="Casselton L.A."/>
            <person name="Cheng C.K."/>
            <person name="Deng J."/>
            <person name="Dietrich F.S."/>
            <person name="Fargo D.C."/>
            <person name="Farman M.L."/>
            <person name="Gathman A.C."/>
            <person name="Goldberg J."/>
            <person name="Guigo R."/>
            <person name="Hoegger P.J."/>
            <person name="Hooker J.B."/>
            <person name="Huggins A."/>
            <person name="James T.Y."/>
            <person name="Kamada T."/>
            <person name="Kilaru S."/>
            <person name="Kodira C."/>
            <person name="Kues U."/>
            <person name="Kupfer D."/>
            <person name="Kwan H.S."/>
            <person name="Lomsadze A."/>
            <person name="Li W."/>
            <person name="Lilly W.W."/>
            <person name="Ma L.J."/>
            <person name="Mackey A.J."/>
            <person name="Manning G."/>
            <person name="Martin F."/>
            <person name="Muraguchi H."/>
            <person name="Natvig D.O."/>
            <person name="Palmerini H."/>
            <person name="Ramesh M.A."/>
            <person name="Rehmeyer C.J."/>
            <person name="Roe B.A."/>
            <person name="Shenoy N."/>
            <person name="Stanke M."/>
            <person name="Ter-Hovhannisyan V."/>
            <person name="Tunlid A."/>
            <person name="Velagapudi R."/>
            <person name="Vision T.J."/>
            <person name="Zeng Q."/>
            <person name="Zolan M.E."/>
            <person name="Pukkila P.J."/>
        </authorList>
    </citation>
    <scope>NUCLEOTIDE SEQUENCE [LARGE SCALE GENOMIC DNA]</scope>
    <source>
        <strain evidence="8">Okayama-7 / 130 / ATCC MYA-4618 / FGSC 9003</strain>
    </source>
</reference>
<dbReference type="OrthoDB" id="3013353at2759"/>
<feature type="region of interest" description="Disordered" evidence="4">
    <location>
        <begin position="63"/>
        <end position="103"/>
    </location>
</feature>
<evidence type="ECO:0000256" key="5">
    <source>
        <dbReference type="SAM" id="Phobius"/>
    </source>
</evidence>
<dbReference type="PANTHER" id="PTHR10270">
    <property type="entry name" value="SOX TRANSCRIPTION FACTOR"/>
    <property type="match status" value="1"/>
</dbReference>
<dbReference type="GO" id="GO:0005634">
    <property type="term" value="C:nucleus"/>
    <property type="evidence" value="ECO:0007669"/>
    <property type="project" value="UniProtKB-UniRule"/>
</dbReference>
<dbReference type="KEGG" id="cci:CC1G_03536"/>
<dbReference type="GO" id="GO:0001228">
    <property type="term" value="F:DNA-binding transcription activator activity, RNA polymerase II-specific"/>
    <property type="evidence" value="ECO:0007669"/>
    <property type="project" value="TreeGrafter"/>
</dbReference>
<gene>
    <name evidence="7" type="ORF">CC1G_03536</name>
</gene>
<dbReference type="SUPFAM" id="SSF47095">
    <property type="entry name" value="HMG-box"/>
    <property type="match status" value="1"/>
</dbReference>
<keyword evidence="8" id="KW-1185">Reference proteome</keyword>
<name>A8NCH8_COPC7</name>
<dbReference type="InterPro" id="IPR009071">
    <property type="entry name" value="HMG_box_dom"/>
</dbReference>
<evidence type="ECO:0000256" key="1">
    <source>
        <dbReference type="ARBA" id="ARBA00023125"/>
    </source>
</evidence>
<dbReference type="Gene3D" id="2.60.120.260">
    <property type="entry name" value="Galactose-binding domain-like"/>
    <property type="match status" value="2"/>
</dbReference>
<dbReference type="EMBL" id="AACS02000009">
    <property type="protein sequence ID" value="EAU89271.2"/>
    <property type="molecule type" value="Genomic_DNA"/>
</dbReference>
<dbReference type="AlphaFoldDB" id="A8NCH8"/>
<keyword evidence="2" id="KW-0804">Transcription</keyword>
<dbReference type="GO" id="GO:0000978">
    <property type="term" value="F:RNA polymerase II cis-regulatory region sequence-specific DNA binding"/>
    <property type="evidence" value="ECO:0007669"/>
    <property type="project" value="TreeGrafter"/>
</dbReference>
<dbReference type="Pfam" id="PF00505">
    <property type="entry name" value="HMG_box"/>
    <property type="match status" value="1"/>
</dbReference>